<evidence type="ECO:0000313" key="3">
    <source>
        <dbReference type="EMBL" id="MBS4885041.1"/>
    </source>
</evidence>
<keyword evidence="2" id="KW-0732">Signal</keyword>
<dbReference type="Proteomes" id="UP000753219">
    <property type="component" value="Unassembled WGS sequence"/>
</dbReference>
<dbReference type="EMBL" id="JAGZMZ010000039">
    <property type="protein sequence ID" value="MBS4885041.1"/>
    <property type="molecule type" value="Genomic_DNA"/>
</dbReference>
<accession>A0A942ZXQ0</accession>
<dbReference type="PROSITE" id="PS51257">
    <property type="entry name" value="PROKAR_LIPOPROTEIN"/>
    <property type="match status" value="1"/>
</dbReference>
<comment type="caution">
    <text evidence="3">The sequence shown here is derived from an EMBL/GenBank/DDBJ whole genome shotgun (WGS) entry which is preliminary data.</text>
</comment>
<evidence type="ECO:0000313" key="4">
    <source>
        <dbReference type="Proteomes" id="UP000753219"/>
    </source>
</evidence>
<reference evidence="3" key="1">
    <citation type="submission" date="2021-02" db="EMBL/GenBank/DDBJ databases">
        <title>Infant gut strain persistence is associated with maternal origin, phylogeny, and functional potential including surface adhesion and iron acquisition.</title>
        <authorList>
            <person name="Lou Y.C."/>
        </authorList>
    </citation>
    <scope>NUCLEOTIDE SEQUENCE</scope>
    <source>
        <strain evidence="3">L3_108_103G1_dasL3_108_103G1_concoct_2</strain>
    </source>
</reference>
<feature type="signal peptide" evidence="2">
    <location>
        <begin position="1"/>
        <end position="29"/>
    </location>
</feature>
<proteinExistence type="predicted"/>
<evidence type="ECO:0008006" key="5">
    <source>
        <dbReference type="Google" id="ProtNLM"/>
    </source>
</evidence>
<name>A0A942ZXQ0_9FIRM</name>
<evidence type="ECO:0000256" key="1">
    <source>
        <dbReference type="SAM" id="MobiDB-lite"/>
    </source>
</evidence>
<sequence>MKKRVLLVVAAMSLLVAVGLTGCGGTTVADPNAASSAAAPTASMALSEVSEDNLNGMITYLKGNGVIKEATTDMKAEMIGAVSGKMVQAIYGDSVALVEIYEFDKDNLNESAQEVIQNAKENGKFKSMDGELTATLSNNEKYLMIYKDVYTDDTNRPIQERLLTLFKEFEPTGTSSSADNSASSTENSSESQDQENNSTSSATAESAAQ</sequence>
<feature type="region of interest" description="Disordered" evidence="1">
    <location>
        <begin position="169"/>
        <end position="209"/>
    </location>
</feature>
<dbReference type="RefSeq" id="WP_178541607.1">
    <property type="nucleotide sequence ID" value="NZ_JAGZMZ010000039.1"/>
</dbReference>
<protein>
    <recommendedName>
        <fullName evidence="5">DUF4358 domain-containing protein</fullName>
    </recommendedName>
</protein>
<evidence type="ECO:0000256" key="2">
    <source>
        <dbReference type="SAM" id="SignalP"/>
    </source>
</evidence>
<gene>
    <name evidence="3" type="ORF">KHZ85_09845</name>
</gene>
<dbReference type="AlphaFoldDB" id="A0A942ZXQ0"/>
<feature type="chain" id="PRO_5038424265" description="DUF4358 domain-containing protein" evidence="2">
    <location>
        <begin position="30"/>
        <end position="209"/>
    </location>
</feature>
<organism evidence="3 4">
    <name type="scientific">Amedibacillus dolichus</name>
    <dbReference type="NCBI Taxonomy" id="31971"/>
    <lineage>
        <taxon>Bacteria</taxon>
        <taxon>Bacillati</taxon>
        <taxon>Bacillota</taxon>
        <taxon>Erysipelotrichia</taxon>
        <taxon>Erysipelotrichales</taxon>
        <taxon>Erysipelotrichaceae</taxon>
        <taxon>Amedibacillus</taxon>
    </lineage>
</organism>
<feature type="compositionally biased region" description="Low complexity" evidence="1">
    <location>
        <begin position="174"/>
        <end position="209"/>
    </location>
</feature>